<comment type="similarity">
    <text evidence="2 12">Belongs to the MICOS complex subunit Mic60 family.</text>
</comment>
<evidence type="ECO:0000256" key="7">
    <source>
        <dbReference type="ARBA" id="ARBA00022989"/>
    </source>
</evidence>
<gene>
    <name evidence="15" type="primary">MIC60_0</name>
    <name evidence="15" type="ORF">Cantr_07801</name>
</gene>
<keyword evidence="9 12" id="KW-0496">Mitochondrion</keyword>
<keyword evidence="4 12" id="KW-0812">Transmembrane</keyword>
<dbReference type="STRING" id="5486.A0A367XZT4"/>
<evidence type="ECO:0000256" key="1">
    <source>
        <dbReference type="ARBA" id="ARBA00004434"/>
    </source>
</evidence>
<evidence type="ECO:0000256" key="11">
    <source>
        <dbReference type="ARBA" id="ARBA00025571"/>
    </source>
</evidence>
<dbReference type="EMBL" id="QLNQ01000027">
    <property type="protein sequence ID" value="RCK59117.1"/>
    <property type="molecule type" value="Genomic_DNA"/>
</dbReference>
<evidence type="ECO:0000256" key="5">
    <source>
        <dbReference type="ARBA" id="ARBA00022792"/>
    </source>
</evidence>
<dbReference type="InterPro" id="IPR019133">
    <property type="entry name" value="MIC60"/>
</dbReference>
<comment type="function">
    <text evidence="11">Component of the MICOS complex, a large protein complex of the mitochondrial inner membrane that plays crucial roles in the maintenance of crista junctions, inner membrane architecture, and formation of contact sites to the outer membrane. Plays a role in keeping cristae membranes connected to the inner boundary membrane. Also promotes protein import via the mitochondrial intermembrane space assembly (MIA) pathway.</text>
</comment>
<comment type="caution">
    <text evidence="15">The sequence shown here is derived from an EMBL/GenBank/DDBJ whole genome shotgun (WGS) entry which is preliminary data.</text>
</comment>
<evidence type="ECO:0000256" key="10">
    <source>
        <dbReference type="ARBA" id="ARBA00023136"/>
    </source>
</evidence>
<comment type="subunit">
    <text evidence="12">Component of the mitochondrial contact site and cristae organizing system (MICOS) complex.</text>
</comment>
<keyword evidence="7 12" id="KW-1133">Transmembrane helix</keyword>
<protein>
    <recommendedName>
        <fullName evidence="3 12">MICOS complex subunit MIC60</fullName>
    </recommendedName>
    <alternativeName>
        <fullName evidence="12">Mitofilin</fullName>
    </alternativeName>
</protein>
<accession>A0A367XZT4</accession>
<sequence>MIRIASRRSTAIRSISTTSVRLNTPPKVVVTPPPAAPEGELPPPTPKVVIPKTTPPPPPPPPKTKKFSLFGFLFKTTLLAVVAYGGTLYIATKNDKVMDFVVDNHLPYHEELLELIETGSIDDLQSSFDQLRSNFTNVKLPSKEEIDELAQKLEHKGEDIIKETKKKFGGKRTGTDLTPAEQLQRGVEIESVKKDIPHLPLIELNSELGSSVDETVKQTIASFNNFIQSIDASKLTSKNDKLLASINFSINQLASKLNSLTKSFDEELQKKLKVSQTELFSSFTKKELELTENLLHQFTTEKQQLETKLNEKLNQEIQASRSAISQAATNAVSMVRIEQTKNFEKLVTEKLNEERNGRLANLDKLNDRLAELEKFAEGFETQIVSNHKKALIQQAVSKLKSLLLAPTPNEKPKSIKPYIDELTAISADDEVLKLALKDLTPLLSNESTHSILTNAQLLSRWEQLAPELRSASLLPPNAGLLGHLASIIFSKLLLPVKGVKEGGKDIESVIGRVESSLARGELDVAVEEAANLKGWSRKLANDWVVEGRKRLEVEFLLGLIESESKII</sequence>
<evidence type="ECO:0000256" key="6">
    <source>
        <dbReference type="ARBA" id="ARBA00022946"/>
    </source>
</evidence>
<feature type="coiled-coil region" evidence="13">
    <location>
        <begin position="288"/>
        <end position="330"/>
    </location>
</feature>
<reference evidence="15 16" key="1">
    <citation type="submission" date="2018-06" db="EMBL/GenBank/DDBJ databases">
        <title>Whole genome sequencing of Candida tropicalis (genome annotated by CSBL at Korea University).</title>
        <authorList>
            <person name="Ahn J."/>
        </authorList>
    </citation>
    <scope>NUCLEOTIDE SEQUENCE [LARGE SCALE GENOMIC DNA]</scope>
    <source>
        <strain evidence="15 16">ATCC 20962</strain>
    </source>
</reference>
<feature type="compositionally biased region" description="Pro residues" evidence="14">
    <location>
        <begin position="53"/>
        <end position="62"/>
    </location>
</feature>
<feature type="compositionally biased region" description="Pro residues" evidence="14">
    <location>
        <begin position="31"/>
        <end position="46"/>
    </location>
</feature>
<keyword evidence="16" id="KW-1185">Reference proteome</keyword>
<evidence type="ECO:0000256" key="2">
    <source>
        <dbReference type="ARBA" id="ARBA00010877"/>
    </source>
</evidence>
<dbReference type="OrthoDB" id="10261039at2759"/>
<proteinExistence type="inferred from homology"/>
<dbReference type="Pfam" id="PF09731">
    <property type="entry name" value="Mitofilin"/>
    <property type="match status" value="2"/>
</dbReference>
<dbReference type="GO" id="GO:0042407">
    <property type="term" value="P:cristae formation"/>
    <property type="evidence" value="ECO:0007669"/>
    <property type="project" value="TreeGrafter"/>
</dbReference>
<dbReference type="PANTHER" id="PTHR15415:SF7">
    <property type="entry name" value="MICOS COMPLEX SUBUNIT MIC60"/>
    <property type="match status" value="1"/>
</dbReference>
<keyword evidence="10 12" id="KW-0472">Membrane</keyword>
<keyword evidence="8 13" id="KW-0175">Coiled coil</keyword>
<evidence type="ECO:0000313" key="15">
    <source>
        <dbReference type="EMBL" id="RCK59117.1"/>
    </source>
</evidence>
<evidence type="ECO:0000313" key="16">
    <source>
        <dbReference type="Proteomes" id="UP000253472"/>
    </source>
</evidence>
<comment type="subcellular location">
    <subcellularLocation>
        <location evidence="1 12">Mitochondrion inner membrane</location>
        <topology evidence="1 12">Single-pass membrane protein</topology>
    </subcellularLocation>
</comment>
<keyword evidence="5 12" id="KW-0999">Mitochondrion inner membrane</keyword>
<evidence type="ECO:0000256" key="3">
    <source>
        <dbReference type="ARBA" id="ARBA00018116"/>
    </source>
</evidence>
<dbReference type="AlphaFoldDB" id="A0A367XZT4"/>
<dbReference type="Proteomes" id="UP000253472">
    <property type="component" value="Unassembled WGS sequence"/>
</dbReference>
<evidence type="ECO:0000256" key="9">
    <source>
        <dbReference type="ARBA" id="ARBA00023128"/>
    </source>
</evidence>
<organism evidence="15 16">
    <name type="scientific">Candida viswanathii</name>
    <dbReference type="NCBI Taxonomy" id="5486"/>
    <lineage>
        <taxon>Eukaryota</taxon>
        <taxon>Fungi</taxon>
        <taxon>Dikarya</taxon>
        <taxon>Ascomycota</taxon>
        <taxon>Saccharomycotina</taxon>
        <taxon>Pichiomycetes</taxon>
        <taxon>Debaryomycetaceae</taxon>
        <taxon>Candida/Lodderomyces clade</taxon>
        <taxon>Candida</taxon>
    </lineage>
</organism>
<dbReference type="GO" id="GO:0061617">
    <property type="term" value="C:MICOS complex"/>
    <property type="evidence" value="ECO:0007669"/>
    <property type="project" value="TreeGrafter"/>
</dbReference>
<feature type="region of interest" description="Disordered" evidence="14">
    <location>
        <begin position="23"/>
        <end position="62"/>
    </location>
</feature>
<evidence type="ECO:0000256" key="13">
    <source>
        <dbReference type="SAM" id="Coils"/>
    </source>
</evidence>
<dbReference type="PANTHER" id="PTHR15415">
    <property type="entry name" value="MITOFILIN"/>
    <property type="match status" value="1"/>
</dbReference>
<evidence type="ECO:0000256" key="14">
    <source>
        <dbReference type="SAM" id="MobiDB-lite"/>
    </source>
</evidence>
<evidence type="ECO:0000256" key="12">
    <source>
        <dbReference type="RuleBase" id="RU363000"/>
    </source>
</evidence>
<evidence type="ECO:0000256" key="8">
    <source>
        <dbReference type="ARBA" id="ARBA00023054"/>
    </source>
</evidence>
<feature type="transmembrane region" description="Helical" evidence="12">
    <location>
        <begin position="72"/>
        <end position="91"/>
    </location>
</feature>
<name>A0A367XZT4_9ASCO</name>
<evidence type="ECO:0000256" key="4">
    <source>
        <dbReference type="ARBA" id="ARBA00022692"/>
    </source>
</evidence>
<keyword evidence="6" id="KW-0809">Transit peptide</keyword>